<proteinExistence type="predicted"/>
<dbReference type="Gene3D" id="1.10.30.50">
    <property type="match status" value="1"/>
</dbReference>
<dbReference type="Proteomes" id="UP000199450">
    <property type="component" value="Unassembled WGS sequence"/>
</dbReference>
<sequence>MRRILIDSELEIKAENYSKNLFTGRNANFKTPLDELKKLRDSLQMKHGVQKQYVQKIIDQYQEILKASPEEMRLLITSFQTIAKSDILESKLKTKDKLKFHELIVKAMRYDELRSSEFRQFVSSSGIKTCVYCNSQLAIISEISFYDKKEKKRKPKISAKFELDHYHSKSQYPFLCTSFYNLYPVCGNCNRAKSKLDIRFELYTDDPSKLDVFNFWIDDKTVIDYCLEKTSDSSKLKIHFQSIEGDDELLNEYNKIFGIQGIYDTQNDIAEELVHKAKVYTDAYNKSLVSTFHDLFPDKKILENLILGNYANSSDTFKRPMAKYTQDIAKQLGLI</sequence>
<dbReference type="AlphaFoldDB" id="A0A1H7X4G0"/>
<dbReference type="EMBL" id="FOBV01000002">
    <property type="protein sequence ID" value="SEM27988.1"/>
    <property type="molecule type" value="Genomic_DNA"/>
</dbReference>
<evidence type="ECO:0000313" key="1">
    <source>
        <dbReference type="EMBL" id="SEM27988.1"/>
    </source>
</evidence>
<gene>
    <name evidence="1" type="ORF">SAMN05421856_102171</name>
</gene>
<organism evidence="1 2">
    <name type="scientific">Chryseobacterium taichungense</name>
    <dbReference type="NCBI Taxonomy" id="295069"/>
    <lineage>
        <taxon>Bacteria</taxon>
        <taxon>Pseudomonadati</taxon>
        <taxon>Bacteroidota</taxon>
        <taxon>Flavobacteriia</taxon>
        <taxon>Flavobacteriales</taxon>
        <taxon>Weeksellaceae</taxon>
        <taxon>Chryseobacterium group</taxon>
        <taxon>Chryseobacterium</taxon>
    </lineage>
</organism>
<keyword evidence="2" id="KW-1185">Reference proteome</keyword>
<protein>
    <recommendedName>
        <fullName evidence="3">HNH endonuclease</fullName>
    </recommendedName>
</protein>
<evidence type="ECO:0008006" key="3">
    <source>
        <dbReference type="Google" id="ProtNLM"/>
    </source>
</evidence>
<name>A0A1H7X4G0_9FLAO</name>
<accession>A0A1H7X4G0</accession>
<dbReference type="RefSeq" id="WP_089998771.1">
    <property type="nucleotide sequence ID" value="NZ_FOBV01000002.1"/>
</dbReference>
<dbReference type="STRING" id="295069.SAMN05421856_102171"/>
<dbReference type="OrthoDB" id="9816185at2"/>
<evidence type="ECO:0000313" key="2">
    <source>
        <dbReference type="Proteomes" id="UP000199450"/>
    </source>
</evidence>
<reference evidence="2" key="1">
    <citation type="submission" date="2016-10" db="EMBL/GenBank/DDBJ databases">
        <authorList>
            <person name="Varghese N."/>
            <person name="Submissions S."/>
        </authorList>
    </citation>
    <scope>NUCLEOTIDE SEQUENCE [LARGE SCALE GENOMIC DNA]</scope>
    <source>
        <strain evidence="2">DSM 17453</strain>
    </source>
</reference>